<organism evidence="2 3">
    <name type="scientific">Breznakibacter xylanolyticus</name>
    <dbReference type="NCBI Taxonomy" id="990"/>
    <lineage>
        <taxon>Bacteria</taxon>
        <taxon>Pseudomonadati</taxon>
        <taxon>Bacteroidota</taxon>
        <taxon>Bacteroidia</taxon>
        <taxon>Marinilabiliales</taxon>
        <taxon>Marinilabiliaceae</taxon>
        <taxon>Breznakibacter</taxon>
    </lineage>
</organism>
<accession>A0A2W7P801</accession>
<protein>
    <submittedName>
        <fullName evidence="2">Uncharacterized protein DUF4271</fullName>
    </submittedName>
</protein>
<comment type="caution">
    <text evidence="2">The sequence shown here is derived from an EMBL/GenBank/DDBJ whole genome shotgun (WGS) entry which is preliminary data.</text>
</comment>
<feature type="transmembrane region" description="Helical" evidence="1">
    <location>
        <begin position="227"/>
        <end position="247"/>
    </location>
</feature>
<feature type="transmembrane region" description="Helical" evidence="1">
    <location>
        <begin position="268"/>
        <end position="293"/>
    </location>
</feature>
<dbReference type="OrthoDB" id="1467217at2"/>
<feature type="transmembrane region" description="Helical" evidence="1">
    <location>
        <begin position="197"/>
        <end position="215"/>
    </location>
</feature>
<dbReference type="Proteomes" id="UP000249239">
    <property type="component" value="Unassembled WGS sequence"/>
</dbReference>
<keyword evidence="1" id="KW-1133">Transmembrane helix</keyword>
<feature type="transmembrane region" description="Helical" evidence="1">
    <location>
        <begin position="330"/>
        <end position="353"/>
    </location>
</feature>
<name>A0A2W7P801_9BACT</name>
<dbReference type="InterPro" id="IPR025367">
    <property type="entry name" value="DUF4271"/>
</dbReference>
<evidence type="ECO:0000313" key="3">
    <source>
        <dbReference type="Proteomes" id="UP000249239"/>
    </source>
</evidence>
<reference evidence="2 3" key="1">
    <citation type="submission" date="2018-06" db="EMBL/GenBank/DDBJ databases">
        <title>Genomic Encyclopedia of Archaeal and Bacterial Type Strains, Phase II (KMG-II): from individual species to whole genera.</title>
        <authorList>
            <person name="Goeker M."/>
        </authorList>
    </citation>
    <scope>NUCLEOTIDE SEQUENCE [LARGE SCALE GENOMIC DNA]</scope>
    <source>
        <strain evidence="2 3">DSM 6779</strain>
    </source>
</reference>
<feature type="transmembrane region" description="Helical" evidence="1">
    <location>
        <begin position="299"/>
        <end position="318"/>
    </location>
</feature>
<evidence type="ECO:0000256" key="1">
    <source>
        <dbReference type="SAM" id="Phobius"/>
    </source>
</evidence>
<evidence type="ECO:0000313" key="2">
    <source>
        <dbReference type="EMBL" id="PZX19532.1"/>
    </source>
</evidence>
<dbReference type="RefSeq" id="WP_111444509.1">
    <property type="nucleotide sequence ID" value="NZ_QKZK01000004.1"/>
</dbReference>
<dbReference type="Pfam" id="PF14093">
    <property type="entry name" value="DUF4271"/>
    <property type="match status" value="1"/>
</dbReference>
<proteinExistence type="predicted"/>
<dbReference type="EMBL" id="QKZK01000004">
    <property type="protein sequence ID" value="PZX19532.1"/>
    <property type="molecule type" value="Genomic_DNA"/>
</dbReference>
<keyword evidence="3" id="KW-1185">Reference proteome</keyword>
<dbReference type="AlphaFoldDB" id="A0A2W7P801"/>
<keyword evidence="1" id="KW-0812">Transmembrane</keyword>
<feature type="transmembrane region" description="Helical" evidence="1">
    <location>
        <begin position="146"/>
        <end position="165"/>
    </location>
</feature>
<sequence>MAFPQTNIQPAVIQSPAPSVSVQGAGVEVDRHVVMDTQVVAVPRRVRVPKKVVEAVITHDDSVRLNLKPVFPSHDDIFRANVLTQSLHPSDGVSNASDSVFVQLPVDSLQAQGKVADTVKLSSEKGEPHLSMKSKVLLPSHFNAELGWMLPVLIGLVAVTGWLRIASGKFFREMFQAVFYHTAAENLYKITHFRKSFWSAGLNFLFVLNLALFVFEVMVHFQARPGGLHGAVIWGILAGSLLMLFWIKNGIYRLLGWVFNTREETGEFLFQVNLLNKAFGIMLLPFLVVIPYVHPQFELILIGAGFVLFATMYLVQLGQGAKIILRQPLSLFYMILYLCALEILPIVVLLKVVTLQSAR</sequence>
<gene>
    <name evidence="2" type="ORF">LX69_00801</name>
</gene>
<keyword evidence="1" id="KW-0472">Membrane</keyword>